<protein>
    <submittedName>
        <fullName evidence="1">Uncharacterized protein</fullName>
    </submittedName>
</protein>
<proteinExistence type="predicted"/>
<gene>
    <name evidence="1" type="ORF">A0Y59_07705</name>
</gene>
<dbReference type="Proteomes" id="UP000533324">
    <property type="component" value="Unassembled WGS sequence"/>
</dbReference>
<name>A0A7U8G2K0_CAMLA</name>
<dbReference type="EMBL" id="AABVCV010000016">
    <property type="protein sequence ID" value="EAJ1255048.1"/>
    <property type="molecule type" value="Genomic_DNA"/>
</dbReference>
<reference evidence="1 2" key="1">
    <citation type="submission" date="2018-05" db="EMBL/GenBank/DDBJ databases">
        <authorList>
            <consortium name="PulseNet: The National Subtyping Network for Foodborne Disease Surveillance"/>
            <person name="Tarr C.L."/>
            <person name="Trees E."/>
            <person name="Katz L.S."/>
            <person name="Carleton-Romer H.A."/>
            <person name="Stroika S."/>
            <person name="Kucerova Z."/>
            <person name="Roache K.F."/>
            <person name="Sabol A.L."/>
            <person name="Besser J."/>
            <person name="Gerner-Smidt P."/>
        </authorList>
    </citation>
    <scope>NUCLEOTIDE SEQUENCE [LARGE SCALE GENOMIC DNA]</scope>
    <source>
        <strain evidence="1 2">1988D-2602</strain>
    </source>
</reference>
<evidence type="ECO:0000313" key="1">
    <source>
        <dbReference type="EMBL" id="EAJ1255048.1"/>
    </source>
</evidence>
<evidence type="ECO:0000313" key="2">
    <source>
        <dbReference type="Proteomes" id="UP000533324"/>
    </source>
</evidence>
<accession>A0A7U8G2K0</accession>
<comment type="caution">
    <text evidence="1">The sequence shown here is derived from an EMBL/GenBank/DDBJ whole genome shotgun (WGS) entry which is preliminary data.</text>
</comment>
<organism evidence="1 2">
    <name type="scientific">Campylobacter lari</name>
    <dbReference type="NCBI Taxonomy" id="201"/>
    <lineage>
        <taxon>Bacteria</taxon>
        <taxon>Pseudomonadati</taxon>
        <taxon>Campylobacterota</taxon>
        <taxon>Epsilonproteobacteria</taxon>
        <taxon>Campylobacterales</taxon>
        <taxon>Campylobacteraceae</taxon>
        <taxon>Campylobacter</taxon>
    </lineage>
</organism>
<dbReference type="AlphaFoldDB" id="A0A7U8G2K0"/>
<sequence>MKAKINFYEENGYYFSIRTKKRLYGGAELLCRASKMGGLRATIEKAEKYDAMLRLSNNISAPINNIKTLSA</sequence>